<feature type="transmembrane region" description="Helical" evidence="6">
    <location>
        <begin position="65"/>
        <end position="88"/>
    </location>
</feature>
<dbReference type="PANTHER" id="PTHR31123:SF4">
    <property type="entry name" value="PROTEIN ALCS"/>
    <property type="match status" value="1"/>
</dbReference>
<feature type="transmembrane region" description="Helical" evidence="6">
    <location>
        <begin position="162"/>
        <end position="185"/>
    </location>
</feature>
<evidence type="ECO:0000256" key="3">
    <source>
        <dbReference type="ARBA" id="ARBA00022692"/>
    </source>
</evidence>
<evidence type="ECO:0000313" key="10">
    <source>
        <dbReference type="Proteomes" id="UP000662466"/>
    </source>
</evidence>
<keyword evidence="5 6" id="KW-0472">Membrane</keyword>
<feature type="transmembrane region" description="Helical" evidence="6">
    <location>
        <begin position="192"/>
        <end position="212"/>
    </location>
</feature>
<feature type="transmembrane region" description="Helical" evidence="6">
    <location>
        <begin position="127"/>
        <end position="150"/>
    </location>
</feature>
<evidence type="ECO:0000256" key="1">
    <source>
        <dbReference type="ARBA" id="ARBA00004141"/>
    </source>
</evidence>
<reference evidence="8" key="1">
    <citation type="submission" date="2020-06" db="EMBL/GenBank/DDBJ databases">
        <title>Draft genome sequences of strains closely related to Aspergillus parafelis and Aspergillus hiratsukae.</title>
        <authorList>
            <person name="Dos Santos R.A.C."/>
            <person name="Rivero-Menendez O."/>
            <person name="Steenwyk J.L."/>
            <person name="Mead M.E."/>
            <person name="Goldman G.H."/>
            <person name="Alastruey-Izquierdo A."/>
            <person name="Rokas A."/>
        </authorList>
    </citation>
    <scope>NUCLEOTIDE SEQUENCE</scope>
    <source>
        <strain evidence="7">CNM-CM5793</strain>
        <strain evidence="8">CNM-CM6106</strain>
    </source>
</reference>
<dbReference type="Proteomes" id="UP000662466">
    <property type="component" value="Unassembled WGS sequence"/>
</dbReference>
<keyword evidence="9" id="KW-1185">Reference proteome</keyword>
<name>A0A8H6QD98_9EURO</name>
<evidence type="ECO:0000313" key="9">
    <source>
        <dbReference type="Proteomes" id="UP000630445"/>
    </source>
</evidence>
<evidence type="ECO:0000313" key="8">
    <source>
        <dbReference type="EMBL" id="KAF7171646.1"/>
    </source>
</evidence>
<organism evidence="8 10">
    <name type="scientific">Aspergillus hiratsukae</name>
    <dbReference type="NCBI Taxonomy" id="1194566"/>
    <lineage>
        <taxon>Eukaryota</taxon>
        <taxon>Fungi</taxon>
        <taxon>Dikarya</taxon>
        <taxon>Ascomycota</taxon>
        <taxon>Pezizomycotina</taxon>
        <taxon>Eurotiomycetes</taxon>
        <taxon>Eurotiomycetidae</taxon>
        <taxon>Eurotiales</taxon>
        <taxon>Aspergillaceae</taxon>
        <taxon>Aspergillus</taxon>
        <taxon>Aspergillus subgen. Fumigati</taxon>
    </lineage>
</organism>
<dbReference type="Proteomes" id="UP000630445">
    <property type="component" value="Unassembled WGS sequence"/>
</dbReference>
<feature type="transmembrane region" description="Helical" evidence="6">
    <location>
        <begin position="232"/>
        <end position="254"/>
    </location>
</feature>
<dbReference type="InterPro" id="IPR051633">
    <property type="entry name" value="AceTr"/>
</dbReference>
<dbReference type="OrthoDB" id="3648309at2759"/>
<dbReference type="AlphaFoldDB" id="A0A8H6QD98"/>
<feature type="transmembrane region" description="Helical" evidence="6">
    <location>
        <begin position="94"/>
        <end position="115"/>
    </location>
</feature>
<comment type="subcellular location">
    <subcellularLocation>
        <location evidence="1">Membrane</location>
        <topology evidence="1">Multi-pass membrane protein</topology>
    </subcellularLocation>
</comment>
<dbReference type="EMBL" id="JACBAF010001917">
    <property type="protein sequence ID" value="KAF7171646.1"/>
    <property type="molecule type" value="Genomic_DNA"/>
</dbReference>
<evidence type="ECO:0000256" key="2">
    <source>
        <dbReference type="ARBA" id="ARBA00005587"/>
    </source>
</evidence>
<comment type="similarity">
    <text evidence="2">Belongs to the acetate uptake transporter (AceTr) (TC 2.A.96) family.</text>
</comment>
<accession>A0A8H6QD98</accession>
<evidence type="ECO:0000313" key="7">
    <source>
        <dbReference type="EMBL" id="KAF7133982.1"/>
    </source>
</evidence>
<protein>
    <submittedName>
        <fullName evidence="8">Uncharacterized protein</fullName>
    </submittedName>
</protein>
<dbReference type="EMBL" id="JACBAD010001784">
    <property type="protein sequence ID" value="KAF7133982.1"/>
    <property type="molecule type" value="Genomic_DNA"/>
</dbReference>
<evidence type="ECO:0000256" key="5">
    <source>
        <dbReference type="ARBA" id="ARBA00023136"/>
    </source>
</evidence>
<evidence type="ECO:0000256" key="6">
    <source>
        <dbReference type="SAM" id="Phobius"/>
    </source>
</evidence>
<dbReference type="InterPro" id="IPR000791">
    <property type="entry name" value="Gpr1/Fun34/SatP-like"/>
</dbReference>
<evidence type="ECO:0000256" key="4">
    <source>
        <dbReference type="ARBA" id="ARBA00022989"/>
    </source>
</evidence>
<dbReference type="GO" id="GO:0015123">
    <property type="term" value="F:acetate transmembrane transporter activity"/>
    <property type="evidence" value="ECO:0007669"/>
    <property type="project" value="TreeGrafter"/>
</dbReference>
<sequence>MGEKSDAEHVETIEFFPNIQDGRNLGLESTKKSAHLALTPELLETLYLATKAVQRPQQSFANAGALGFMGFTIADCTFAMVLMGWGGATSVESVIGIFFFTGPLLLILATILEWVRGQFLSMMICGFFSVFWFSFGMLNLPSVGIAATYSPTGNAIEGAASVGYNAGIALYLVALGFTLLTFFIFTLRLNLVMVFIFGMATVAVYILSAAYWMVSTGNYAMAGHLQKAGGAILFAVGLAGWYMTVVIMCVETGWPIPPVGDLSKYWAKGNASQANGADSA</sequence>
<keyword evidence="3 6" id="KW-0812">Transmembrane</keyword>
<dbReference type="Pfam" id="PF01184">
    <property type="entry name" value="Gpr1_Fun34_YaaH"/>
    <property type="match status" value="1"/>
</dbReference>
<gene>
    <name evidence="7" type="ORF">CNMCM5793_005508</name>
    <name evidence="8" type="ORF">CNMCM6106_006046</name>
</gene>
<comment type="caution">
    <text evidence="8">The sequence shown here is derived from an EMBL/GenBank/DDBJ whole genome shotgun (WGS) entry which is preliminary data.</text>
</comment>
<dbReference type="PANTHER" id="PTHR31123">
    <property type="entry name" value="ACCUMULATION OF DYADS PROTEIN 2-RELATED"/>
    <property type="match status" value="1"/>
</dbReference>
<proteinExistence type="inferred from homology"/>
<dbReference type="GO" id="GO:0005886">
    <property type="term" value="C:plasma membrane"/>
    <property type="evidence" value="ECO:0007669"/>
    <property type="project" value="TreeGrafter"/>
</dbReference>
<keyword evidence="4 6" id="KW-1133">Transmembrane helix</keyword>